<dbReference type="AlphaFoldDB" id="A0A2Z7BY35"/>
<feature type="domain" description="CGL160/ATPI" evidence="6">
    <location>
        <begin position="3"/>
        <end position="60"/>
    </location>
</feature>
<proteinExistence type="predicted"/>
<reference evidence="7 8" key="1">
    <citation type="journal article" date="2015" name="Proc. Natl. Acad. Sci. U.S.A.">
        <title>The resurrection genome of Boea hygrometrica: A blueprint for survival of dehydration.</title>
        <authorList>
            <person name="Xiao L."/>
            <person name="Yang G."/>
            <person name="Zhang L."/>
            <person name="Yang X."/>
            <person name="Zhao S."/>
            <person name="Ji Z."/>
            <person name="Zhou Q."/>
            <person name="Hu M."/>
            <person name="Wang Y."/>
            <person name="Chen M."/>
            <person name="Xu Y."/>
            <person name="Jin H."/>
            <person name="Xiao X."/>
            <person name="Hu G."/>
            <person name="Bao F."/>
            <person name="Hu Y."/>
            <person name="Wan P."/>
            <person name="Li L."/>
            <person name="Deng X."/>
            <person name="Kuang T."/>
            <person name="Xiang C."/>
            <person name="Zhu J.K."/>
            <person name="Oliver M.J."/>
            <person name="He Y."/>
        </authorList>
    </citation>
    <scope>NUCLEOTIDE SEQUENCE [LARGE SCALE GENOMIC DNA]</scope>
    <source>
        <strain evidence="8">cv. XS01</strain>
    </source>
</reference>
<keyword evidence="3 5" id="KW-1133">Transmembrane helix</keyword>
<evidence type="ECO:0000313" key="7">
    <source>
        <dbReference type="EMBL" id="KZV39491.1"/>
    </source>
</evidence>
<dbReference type="OrthoDB" id="3700at2759"/>
<evidence type="ECO:0000256" key="4">
    <source>
        <dbReference type="ARBA" id="ARBA00023136"/>
    </source>
</evidence>
<evidence type="ECO:0000256" key="1">
    <source>
        <dbReference type="ARBA" id="ARBA00004141"/>
    </source>
</evidence>
<evidence type="ECO:0000256" key="3">
    <source>
        <dbReference type="ARBA" id="ARBA00022989"/>
    </source>
</evidence>
<protein>
    <recommendedName>
        <fullName evidence="6">CGL160/ATPI domain-containing protein</fullName>
    </recommendedName>
</protein>
<feature type="transmembrane region" description="Helical" evidence="5">
    <location>
        <begin position="40"/>
        <end position="59"/>
    </location>
</feature>
<accession>A0A2Z7BY35</accession>
<dbReference type="PANTHER" id="PTHR34118">
    <property type="entry name" value="NF-KAPPA-B INHIBITOR-LIKE PROTEIN-RELATED"/>
    <property type="match status" value="1"/>
</dbReference>
<comment type="subcellular location">
    <subcellularLocation>
        <location evidence="1">Membrane</location>
        <topology evidence="1">Multi-pass membrane protein</topology>
    </subcellularLocation>
</comment>
<evidence type="ECO:0000313" key="8">
    <source>
        <dbReference type="Proteomes" id="UP000250235"/>
    </source>
</evidence>
<dbReference type="InterPro" id="IPR056309">
    <property type="entry name" value="CGL160/ATPI_dom"/>
</dbReference>
<keyword evidence="2 5" id="KW-0812">Transmembrane</keyword>
<dbReference type="Pfam" id="PF24763">
    <property type="entry name" value="CGL160_C"/>
    <property type="match status" value="1"/>
</dbReference>
<dbReference type="EMBL" id="KV000940">
    <property type="protein sequence ID" value="KZV39491.1"/>
    <property type="molecule type" value="Genomic_DNA"/>
</dbReference>
<keyword evidence="8" id="KW-1185">Reference proteome</keyword>
<evidence type="ECO:0000256" key="5">
    <source>
        <dbReference type="SAM" id="Phobius"/>
    </source>
</evidence>
<evidence type="ECO:0000256" key="2">
    <source>
        <dbReference type="ARBA" id="ARBA00022692"/>
    </source>
</evidence>
<evidence type="ECO:0000259" key="6">
    <source>
        <dbReference type="Pfam" id="PF24763"/>
    </source>
</evidence>
<dbReference type="Proteomes" id="UP000250235">
    <property type="component" value="Unassembled WGS sequence"/>
</dbReference>
<sequence>MGFRGAIGQPRVLVPVVLVMLYNRWNEILVPDYGVMPLQLIPVLVGFFTYKIATFMLAIEEAINAAMGKT</sequence>
<gene>
    <name evidence="7" type="ORF">F511_28155</name>
</gene>
<dbReference type="PANTHER" id="PTHR34118:SF6">
    <property type="entry name" value="PROTEIN CONSERVED ONLY IN THE GREEN LINEAGE 160, CHLOROPLASTIC"/>
    <property type="match status" value="1"/>
</dbReference>
<keyword evidence="4 5" id="KW-0472">Membrane</keyword>
<name>A0A2Z7BY35_9LAMI</name>
<organism evidence="7 8">
    <name type="scientific">Dorcoceras hygrometricum</name>
    <dbReference type="NCBI Taxonomy" id="472368"/>
    <lineage>
        <taxon>Eukaryota</taxon>
        <taxon>Viridiplantae</taxon>
        <taxon>Streptophyta</taxon>
        <taxon>Embryophyta</taxon>
        <taxon>Tracheophyta</taxon>
        <taxon>Spermatophyta</taxon>
        <taxon>Magnoliopsida</taxon>
        <taxon>eudicotyledons</taxon>
        <taxon>Gunneridae</taxon>
        <taxon>Pentapetalae</taxon>
        <taxon>asterids</taxon>
        <taxon>lamiids</taxon>
        <taxon>Lamiales</taxon>
        <taxon>Gesneriaceae</taxon>
        <taxon>Didymocarpoideae</taxon>
        <taxon>Trichosporeae</taxon>
        <taxon>Loxocarpinae</taxon>
        <taxon>Dorcoceras</taxon>
    </lineage>
</organism>
<dbReference type="GO" id="GO:0016020">
    <property type="term" value="C:membrane"/>
    <property type="evidence" value="ECO:0007669"/>
    <property type="project" value="UniProtKB-SubCell"/>
</dbReference>